<name>A0A1G7QFZ4_9BACT</name>
<dbReference type="Proteomes" id="UP000182427">
    <property type="component" value="Chromosome I"/>
</dbReference>
<sequence length="57" mass="6115">MPAFYLWGLAGRLCLGGAAGEGCNGAGGEDHTEEGDCYEKVMHRGRFSCFFGERLPS</sequence>
<proteinExistence type="predicted"/>
<evidence type="ECO:0000313" key="2">
    <source>
        <dbReference type="Proteomes" id="UP000182427"/>
    </source>
</evidence>
<gene>
    <name evidence="1" type="ORF">SAMN05444167_3859</name>
</gene>
<protein>
    <submittedName>
        <fullName evidence="1">Uncharacterized protein</fullName>
    </submittedName>
</protein>
<dbReference type="EMBL" id="LT629690">
    <property type="protein sequence ID" value="SDF97426.1"/>
    <property type="molecule type" value="Genomic_DNA"/>
</dbReference>
<keyword evidence="2" id="KW-1185">Reference proteome</keyword>
<organism evidence="1 2">
    <name type="scientific">Terriglobus roseus</name>
    <dbReference type="NCBI Taxonomy" id="392734"/>
    <lineage>
        <taxon>Bacteria</taxon>
        <taxon>Pseudomonadati</taxon>
        <taxon>Acidobacteriota</taxon>
        <taxon>Terriglobia</taxon>
        <taxon>Terriglobales</taxon>
        <taxon>Acidobacteriaceae</taxon>
        <taxon>Terriglobus</taxon>
    </lineage>
</organism>
<reference evidence="1 2" key="1">
    <citation type="submission" date="2016-10" db="EMBL/GenBank/DDBJ databases">
        <authorList>
            <person name="de Groot N.N."/>
        </authorList>
    </citation>
    <scope>NUCLEOTIDE SEQUENCE [LARGE SCALE GENOMIC DNA]</scope>
    <source>
        <strain evidence="1 2">GAS232</strain>
    </source>
</reference>
<dbReference type="AlphaFoldDB" id="A0A1G7QFZ4"/>
<accession>A0A1G7QFZ4</accession>
<evidence type="ECO:0000313" key="1">
    <source>
        <dbReference type="EMBL" id="SDF97426.1"/>
    </source>
</evidence>